<dbReference type="SUPFAM" id="SSF53448">
    <property type="entry name" value="Nucleotide-diphospho-sugar transferases"/>
    <property type="match status" value="1"/>
</dbReference>
<gene>
    <name evidence="2" type="ORF">BEI59_06260</name>
</gene>
<dbReference type="InterPro" id="IPR014710">
    <property type="entry name" value="RmlC-like_jellyroll"/>
</dbReference>
<dbReference type="EMBL" id="MEHA01000003">
    <property type="protein sequence ID" value="ODR54152.1"/>
    <property type="molecule type" value="Genomic_DNA"/>
</dbReference>
<feature type="domain" description="Cyclic nucleotide-binding" evidence="1">
    <location>
        <begin position="436"/>
        <end position="558"/>
    </location>
</feature>
<name>A0A1E3UPS1_9FIRM</name>
<dbReference type="InterPro" id="IPR029044">
    <property type="entry name" value="Nucleotide-diphossugar_trans"/>
</dbReference>
<dbReference type="Pfam" id="PF00027">
    <property type="entry name" value="cNMP_binding"/>
    <property type="match status" value="1"/>
</dbReference>
<organism evidence="2 3">
    <name type="scientific">Eisenbergiella tayi</name>
    <dbReference type="NCBI Taxonomy" id="1432052"/>
    <lineage>
        <taxon>Bacteria</taxon>
        <taxon>Bacillati</taxon>
        <taxon>Bacillota</taxon>
        <taxon>Clostridia</taxon>
        <taxon>Lachnospirales</taxon>
        <taxon>Lachnospiraceae</taxon>
        <taxon>Eisenbergiella</taxon>
    </lineage>
</organism>
<proteinExistence type="predicted"/>
<dbReference type="PROSITE" id="PS50042">
    <property type="entry name" value="CNMP_BINDING_3"/>
    <property type="match status" value="1"/>
</dbReference>
<reference evidence="2 3" key="1">
    <citation type="submission" date="2016-08" db="EMBL/GenBank/DDBJ databases">
        <authorList>
            <person name="Seilhamer J.J."/>
        </authorList>
    </citation>
    <scope>NUCLEOTIDE SEQUENCE [LARGE SCALE GENOMIC DNA]</scope>
    <source>
        <strain evidence="2 3">NML150140-1</strain>
    </source>
</reference>
<evidence type="ECO:0000313" key="2">
    <source>
        <dbReference type="EMBL" id="ODR54152.1"/>
    </source>
</evidence>
<dbReference type="Gene3D" id="2.60.120.10">
    <property type="entry name" value="Jelly Rolls"/>
    <property type="match status" value="1"/>
</dbReference>
<dbReference type="OrthoDB" id="1757142at2"/>
<dbReference type="Gene3D" id="3.90.550.10">
    <property type="entry name" value="Spore Coat Polysaccharide Biosynthesis Protein SpsA, Chain A"/>
    <property type="match status" value="1"/>
</dbReference>
<dbReference type="CDD" id="cd00038">
    <property type="entry name" value="CAP_ED"/>
    <property type="match status" value="1"/>
</dbReference>
<evidence type="ECO:0000313" key="3">
    <source>
        <dbReference type="Proteomes" id="UP000094271"/>
    </source>
</evidence>
<dbReference type="SMART" id="SM00100">
    <property type="entry name" value="cNMP"/>
    <property type="match status" value="1"/>
</dbReference>
<dbReference type="Proteomes" id="UP000094271">
    <property type="component" value="Unassembled WGS sequence"/>
</dbReference>
<dbReference type="SUPFAM" id="SSF51206">
    <property type="entry name" value="cAMP-binding domain-like"/>
    <property type="match status" value="1"/>
</dbReference>
<sequence length="584" mass="67125">MRKTMIIPTYWCRKTGDPWQEGDAVYDHPTPVDQEGTLERTLVSMKQFSEKDFKLVILICPTTPEVEAAAYEQVLRIVGRAQLNAETYLFTAGDLREITEILRKAGLNDRGVQLLSMFGYSNVRNVCLLAASILTADAALLIDDDEVFELPDFVPRSLEFLGRRVYGDIVHGVAGYYLNSKGQYYDDVRPEPWMTYWDRFGCKARAFDQIIGSGPRLKRTPFAFGGAMILHRELFECVPFDPLVTRGEDVDYLINSRIFGFSFFLDNTLSIKHLPQPKSHPQWKRLREDIYRFVYQRAKMQSQHKTGNLVHVSPEDFDPYPGEFLKPDLDEKIYRSSMMLSSQYLANNNPDAAMEAMRNIYIAKHNAPPAFDAFRAYLDTQAQWEKLIRLVRQERYAVRAVLERHNISAPEIHLDKEHRRRLTREELLAVLAKLPIFSVFTEQEHAVFFDYCHVKTYYEHETVFTSGDYNEEVCLVLKGKLRLVANREANSRSAPLEIAYLTPGSFLGENCLSHSVFRLSGTAAEFTELLCISRGRLKALLEEHPAIGVKLLQCFLASLSEKIMRSNELRREAAAYDHNAVNEK</sequence>
<evidence type="ECO:0000259" key="1">
    <source>
        <dbReference type="PROSITE" id="PS50042"/>
    </source>
</evidence>
<dbReference type="RefSeq" id="WP_069431313.1">
    <property type="nucleotide sequence ID" value="NZ_MEHA01000003.1"/>
</dbReference>
<dbReference type="AlphaFoldDB" id="A0A1E3UPS1"/>
<dbReference type="InterPro" id="IPR000595">
    <property type="entry name" value="cNMP-bd_dom"/>
</dbReference>
<dbReference type="InterPro" id="IPR018490">
    <property type="entry name" value="cNMP-bd_dom_sf"/>
</dbReference>
<comment type="caution">
    <text evidence="2">The sequence shown here is derived from an EMBL/GenBank/DDBJ whole genome shotgun (WGS) entry which is preliminary data.</text>
</comment>
<protein>
    <recommendedName>
        <fullName evidence="1">Cyclic nucleotide-binding domain-containing protein</fullName>
    </recommendedName>
</protein>
<accession>A0A1E3UPS1</accession>